<dbReference type="Pfam" id="PF05547">
    <property type="entry name" value="Peptidase_M6"/>
    <property type="match status" value="1"/>
</dbReference>
<proteinExistence type="predicted"/>
<dbReference type="RefSeq" id="WP_143692237.1">
    <property type="nucleotide sequence ID" value="NZ_AP019798.1"/>
</dbReference>
<evidence type="ECO:0000313" key="4">
    <source>
        <dbReference type="Proteomes" id="UP000315115"/>
    </source>
</evidence>
<dbReference type="PANTHER" id="PTHR41775:SF1">
    <property type="entry name" value="PEPTIDASE M6-LIKE DOMAIN-CONTAINING PROTEIN"/>
    <property type="match status" value="1"/>
</dbReference>
<dbReference type="GO" id="GO:0006508">
    <property type="term" value="P:proteolysis"/>
    <property type="evidence" value="ECO:0007669"/>
    <property type="project" value="InterPro"/>
</dbReference>
<dbReference type="Gene3D" id="2.60.40.10">
    <property type="entry name" value="Immunoglobulins"/>
    <property type="match status" value="1"/>
</dbReference>
<dbReference type="InterPro" id="IPR013783">
    <property type="entry name" value="Ig-like_fold"/>
</dbReference>
<feature type="domain" description="EF-hand" evidence="2">
    <location>
        <begin position="242"/>
        <end position="268"/>
    </location>
</feature>
<dbReference type="SUPFAM" id="SSF55486">
    <property type="entry name" value="Metalloproteases ('zincins'), catalytic domain"/>
    <property type="match status" value="1"/>
</dbReference>
<dbReference type="EMBL" id="AP019798">
    <property type="protein sequence ID" value="BBL88270.1"/>
    <property type="molecule type" value="Genomic_DNA"/>
</dbReference>
<dbReference type="PROSITE" id="PS50222">
    <property type="entry name" value="EF_HAND_2"/>
    <property type="match status" value="1"/>
</dbReference>
<dbReference type="InterPro" id="IPR022409">
    <property type="entry name" value="PKD/Chitinase_dom"/>
</dbReference>
<dbReference type="SMART" id="SM00089">
    <property type="entry name" value="PKD"/>
    <property type="match status" value="1"/>
</dbReference>
<protein>
    <submittedName>
        <fullName evidence="3">Peptidase M6</fullName>
    </submittedName>
</protein>
<dbReference type="InterPro" id="IPR012045">
    <property type="entry name" value="Pept_M6_InhA-rel"/>
</dbReference>
<dbReference type="InterPro" id="IPR008757">
    <property type="entry name" value="Peptidase_M6-like_domain"/>
</dbReference>
<evidence type="ECO:0000259" key="2">
    <source>
        <dbReference type="PROSITE" id="PS50222"/>
    </source>
</evidence>
<gene>
    <name evidence="3" type="ORF">VroAM7_09230</name>
</gene>
<dbReference type="InterPro" id="IPR018247">
    <property type="entry name" value="EF_Hand_1_Ca_BS"/>
</dbReference>
<dbReference type="Pfam" id="PF17963">
    <property type="entry name" value="Big_9"/>
    <property type="match status" value="2"/>
</dbReference>
<accession>A0A510I7B9</accession>
<dbReference type="NCBIfam" id="TIGR03296">
    <property type="entry name" value="M6dom_TIGR03296"/>
    <property type="match status" value="1"/>
</dbReference>
<dbReference type="Pfam" id="PF22352">
    <property type="entry name" value="K319L-like_PKD"/>
    <property type="match status" value="1"/>
</dbReference>
<name>A0A510I7B9_9VIBR</name>
<organism evidence="3 4">
    <name type="scientific">Vibrio rotiferianus</name>
    <dbReference type="NCBI Taxonomy" id="190895"/>
    <lineage>
        <taxon>Bacteria</taxon>
        <taxon>Pseudomonadati</taxon>
        <taxon>Pseudomonadota</taxon>
        <taxon>Gammaproteobacteria</taxon>
        <taxon>Vibrionales</taxon>
        <taxon>Vibrionaceae</taxon>
        <taxon>Vibrio</taxon>
    </lineage>
</organism>
<dbReference type="GO" id="GO:0008233">
    <property type="term" value="F:peptidase activity"/>
    <property type="evidence" value="ECO:0007669"/>
    <property type="project" value="InterPro"/>
</dbReference>
<reference evidence="4" key="1">
    <citation type="submission" date="2019-07" db="EMBL/GenBank/DDBJ databases">
        <title>Complete Genome Sequences of Vibrion rotiferianus strain AM7.</title>
        <authorList>
            <person name="Miyazaki K."/>
            <person name="Wiseschart A."/>
            <person name="Pootanakit K."/>
            <person name="Ishimori K."/>
            <person name="Kitahara K."/>
        </authorList>
    </citation>
    <scope>NUCLEOTIDE SEQUENCE [LARGE SCALE GENOMIC DNA]</scope>
    <source>
        <strain evidence="4">AM7</strain>
    </source>
</reference>
<dbReference type="NCBIfam" id="TIGR03501">
    <property type="entry name" value="GlyGly_CTERM"/>
    <property type="match status" value="1"/>
</dbReference>
<feature type="signal peptide" evidence="1">
    <location>
        <begin position="1"/>
        <end position="21"/>
    </location>
</feature>
<dbReference type="PIRSF" id="PIRSF036597">
    <property type="entry name" value="Protse_InhA_rel"/>
    <property type="match status" value="1"/>
</dbReference>
<feature type="chain" id="PRO_5022070065" evidence="1">
    <location>
        <begin position="22"/>
        <end position="991"/>
    </location>
</feature>
<evidence type="ECO:0000313" key="3">
    <source>
        <dbReference type="EMBL" id="BBL88270.1"/>
    </source>
</evidence>
<dbReference type="AlphaFoldDB" id="A0A510I7B9"/>
<dbReference type="GO" id="GO:0005509">
    <property type="term" value="F:calcium ion binding"/>
    <property type="evidence" value="ECO:0007669"/>
    <property type="project" value="InterPro"/>
</dbReference>
<dbReference type="PANTHER" id="PTHR41775">
    <property type="entry name" value="SECRETED PROTEIN-RELATED"/>
    <property type="match status" value="1"/>
</dbReference>
<keyword evidence="1" id="KW-0732">Signal</keyword>
<dbReference type="InterPro" id="IPR002048">
    <property type="entry name" value="EF_hand_dom"/>
</dbReference>
<dbReference type="PROSITE" id="PS00018">
    <property type="entry name" value="EF_HAND_1"/>
    <property type="match status" value="1"/>
</dbReference>
<evidence type="ECO:0000256" key="1">
    <source>
        <dbReference type="SAM" id="SignalP"/>
    </source>
</evidence>
<sequence length="991" mass="106415">MKIKTIALSVFSMLTASTVLATTPPAPIWHTVQLDDGSESEVILRGSADFHWYEDKQGNALVKQDKDWFFAKITQDGNIPKLESTGVKKLSNQAAPSVSLERPDLLYKAPLESMQAISPKARHNLLRQTSGIQAMSASSNFEQPLLVVQVSFTDQKMDHDFHSLVFGQSGQSVVDFYQKNSDGKYHVIPARENGGTVNDGIINVSVNQKQPDCHTSTDFNCSTKLDSVIAEAYGHIEDSVDFAAYDRNGDGQLDPDELSVMFVFAGGDRSTGYFGRPSIWPHKGSHSTVKVGGKNIMEYCVFGDYQTTHQSTMGVIVHELGHLMLGLPDLYSYHHDGSIGMWGVMAGGSWGRKPGDNYAGETPVNMSAWSKHAAGFTNPSVSLDANTNIVVPNGESSVVYLDSYLKEMGPRLYVENRTLTDYDRALQGEGVLVTSVNIRNAFNDVGEMQVQIMQADGLKELEQGSFADENDLYPQGNTSIGDNTNPSLSAITGFDTNVSVTGITSTSSSASFVMSRPDEPNKFAWLNNLNRGYIFATQDNAIALKMNLANPTELDGLQLFAVPTSKGGAVSYKVWRYSSVNEVFSTMTFDDANAELLQQGSVQPPNRVLFSQPTKLAAGEHVLLVEIEGGTYEGSMNFGALHSDILQSERPLWVGKSADKSTEGLINTAFSTIPFVALMDLDVASVVTAKPDAFETAKNTDYSLSLMANDDIAQGYLFNVVIAEHPTHGSVQGDVYSPKKNFVGEDRFKYRLVSSDGSITSNTVEVVVTVTGDNDEPLADASADTGDLENSGKVMLSAAGSSDPDGDDLEYLWEQIDGLATTIENANTAEASFAIPQGSKQGDVLTFQLTVTDPSGLTSTSQVSVEVQNASPEANTDSVTVTAGEDVVIDVLANDTDADGHDLTIQSVTITSGGGSAVIENGKIRYSAPSGTGQSVTLTYSIMDEKGSTATAVVNINVLSQSSGVSFGDSGGSTSFWALVLLGLLGWRRRS</sequence>
<dbReference type="Proteomes" id="UP000315115">
    <property type="component" value="Chromosome 1"/>
</dbReference>
<dbReference type="InterPro" id="IPR020008">
    <property type="entry name" value="GlyGly_CTERM"/>
</dbReference>